<keyword evidence="4" id="KW-1185">Reference proteome</keyword>
<sequence length="196" mass="20114">MRIRSLLAPAGLGAAALLAALATAPSAVGGGSTITVGPGNSYTPANTTVAQGTTVTWTFQGTHTTTSNQGFWNSRQQSSGSFPKTLPSAGRFPYHCTIHAGMNGSIVVPLRVTGGSAGSGLTLRWSASSAGSGRAFDVQFRRQGTTTWSPFRTNATSATGLFNPSGSGTYQLRARTSNTNAGKESGWSPVISKQIS</sequence>
<dbReference type="InterPro" id="IPR008972">
    <property type="entry name" value="Cupredoxin"/>
</dbReference>
<feature type="chain" id="PRO_5019205964" description="Blue (type 1) copper domain-containing protein" evidence="2">
    <location>
        <begin position="30"/>
        <end position="196"/>
    </location>
</feature>
<dbReference type="AlphaFoldDB" id="A0A417Y2T9"/>
<evidence type="ECO:0000256" key="2">
    <source>
        <dbReference type="SAM" id="SignalP"/>
    </source>
</evidence>
<dbReference type="EMBL" id="QXGH01000015">
    <property type="protein sequence ID" value="RHW26978.1"/>
    <property type="molecule type" value="Genomic_DNA"/>
</dbReference>
<organism evidence="3 4">
    <name type="scientific">Nocardioides immobilis</name>
    <dbReference type="NCBI Taxonomy" id="2049295"/>
    <lineage>
        <taxon>Bacteria</taxon>
        <taxon>Bacillati</taxon>
        <taxon>Actinomycetota</taxon>
        <taxon>Actinomycetes</taxon>
        <taxon>Propionibacteriales</taxon>
        <taxon>Nocardioidaceae</taxon>
        <taxon>Nocardioides</taxon>
    </lineage>
</organism>
<name>A0A417Y2T9_9ACTN</name>
<proteinExistence type="predicted"/>
<dbReference type="Proteomes" id="UP000283644">
    <property type="component" value="Unassembled WGS sequence"/>
</dbReference>
<dbReference type="InterPro" id="IPR013783">
    <property type="entry name" value="Ig-like_fold"/>
</dbReference>
<comment type="caution">
    <text evidence="3">The sequence shown here is derived from an EMBL/GenBank/DDBJ whole genome shotgun (WGS) entry which is preliminary data.</text>
</comment>
<evidence type="ECO:0000313" key="4">
    <source>
        <dbReference type="Proteomes" id="UP000283644"/>
    </source>
</evidence>
<evidence type="ECO:0000313" key="3">
    <source>
        <dbReference type="EMBL" id="RHW26978.1"/>
    </source>
</evidence>
<evidence type="ECO:0000256" key="1">
    <source>
        <dbReference type="SAM" id="MobiDB-lite"/>
    </source>
</evidence>
<dbReference type="OrthoDB" id="574459at2"/>
<dbReference type="Gene3D" id="2.60.40.10">
    <property type="entry name" value="Immunoglobulins"/>
    <property type="match status" value="1"/>
</dbReference>
<dbReference type="RefSeq" id="WP_118925542.1">
    <property type="nucleotide sequence ID" value="NZ_QXGH01000015.1"/>
</dbReference>
<reference evidence="3 4" key="1">
    <citation type="submission" date="2018-09" db="EMBL/GenBank/DDBJ databases">
        <title>Genome sequencing of Nocardioides immobilis CCTCC AB 2017083 for comparison to Nocardioides silvaticus.</title>
        <authorList>
            <person name="Li C."/>
            <person name="Wang G."/>
        </authorList>
    </citation>
    <scope>NUCLEOTIDE SEQUENCE [LARGE SCALE GENOMIC DNA]</scope>
    <source>
        <strain evidence="3 4">CCTCC AB 2017083</strain>
    </source>
</reference>
<keyword evidence="2" id="KW-0732">Signal</keyword>
<dbReference type="Gene3D" id="2.60.40.420">
    <property type="entry name" value="Cupredoxins - blue copper proteins"/>
    <property type="match status" value="1"/>
</dbReference>
<accession>A0A417Y2T9</accession>
<dbReference type="GO" id="GO:0005975">
    <property type="term" value="P:carbohydrate metabolic process"/>
    <property type="evidence" value="ECO:0007669"/>
    <property type="project" value="UniProtKB-ARBA"/>
</dbReference>
<feature type="region of interest" description="Disordered" evidence="1">
    <location>
        <begin position="177"/>
        <end position="196"/>
    </location>
</feature>
<gene>
    <name evidence="3" type="ORF">D0Z08_12420</name>
</gene>
<protein>
    <recommendedName>
        <fullName evidence="5">Blue (type 1) copper domain-containing protein</fullName>
    </recommendedName>
</protein>
<feature type="signal peptide" evidence="2">
    <location>
        <begin position="1"/>
        <end position="29"/>
    </location>
</feature>
<dbReference type="SUPFAM" id="SSF49503">
    <property type="entry name" value="Cupredoxins"/>
    <property type="match status" value="1"/>
</dbReference>
<evidence type="ECO:0008006" key="5">
    <source>
        <dbReference type="Google" id="ProtNLM"/>
    </source>
</evidence>